<feature type="domain" description="Rhodopsin" evidence="7">
    <location>
        <begin position="36"/>
        <end position="276"/>
    </location>
</feature>
<proteinExistence type="inferred from homology"/>
<evidence type="ECO:0000313" key="9">
    <source>
        <dbReference type="Proteomes" id="UP000664203"/>
    </source>
</evidence>
<dbReference type="InterPro" id="IPR049326">
    <property type="entry name" value="Rhodopsin_dom_fungi"/>
</dbReference>
<feature type="transmembrane region" description="Helical" evidence="6">
    <location>
        <begin position="131"/>
        <end position="151"/>
    </location>
</feature>
<dbReference type="OrthoDB" id="5022096at2759"/>
<dbReference type="GO" id="GO:0016020">
    <property type="term" value="C:membrane"/>
    <property type="evidence" value="ECO:0007669"/>
    <property type="project" value="UniProtKB-SubCell"/>
</dbReference>
<dbReference type="EMBL" id="CAJPDR010000440">
    <property type="protein sequence ID" value="CAF9936397.1"/>
    <property type="molecule type" value="Genomic_DNA"/>
</dbReference>
<evidence type="ECO:0000256" key="2">
    <source>
        <dbReference type="ARBA" id="ARBA00022692"/>
    </source>
</evidence>
<evidence type="ECO:0000259" key="7">
    <source>
        <dbReference type="Pfam" id="PF20684"/>
    </source>
</evidence>
<feature type="transmembrane region" description="Helical" evidence="6">
    <location>
        <begin position="19"/>
        <end position="38"/>
    </location>
</feature>
<accession>A0A8H3IQA9</accession>
<feature type="transmembrane region" description="Helical" evidence="6">
    <location>
        <begin position="100"/>
        <end position="119"/>
    </location>
</feature>
<reference evidence="8" key="1">
    <citation type="submission" date="2021-03" db="EMBL/GenBank/DDBJ databases">
        <authorList>
            <person name="Tagirdzhanova G."/>
        </authorList>
    </citation>
    <scope>NUCLEOTIDE SEQUENCE</scope>
</reference>
<evidence type="ECO:0000256" key="3">
    <source>
        <dbReference type="ARBA" id="ARBA00022989"/>
    </source>
</evidence>
<keyword evidence="9" id="KW-1185">Reference proteome</keyword>
<evidence type="ECO:0000256" key="6">
    <source>
        <dbReference type="SAM" id="Phobius"/>
    </source>
</evidence>
<comment type="caution">
    <text evidence="8">The sequence shown here is derived from an EMBL/GenBank/DDBJ whole genome shotgun (WGS) entry which is preliminary data.</text>
</comment>
<feature type="transmembrane region" description="Helical" evidence="6">
    <location>
        <begin position="259"/>
        <end position="278"/>
    </location>
</feature>
<organism evidence="8 9">
    <name type="scientific">Alectoria fallacina</name>
    <dbReference type="NCBI Taxonomy" id="1903189"/>
    <lineage>
        <taxon>Eukaryota</taxon>
        <taxon>Fungi</taxon>
        <taxon>Dikarya</taxon>
        <taxon>Ascomycota</taxon>
        <taxon>Pezizomycotina</taxon>
        <taxon>Lecanoromycetes</taxon>
        <taxon>OSLEUM clade</taxon>
        <taxon>Lecanoromycetidae</taxon>
        <taxon>Lecanorales</taxon>
        <taxon>Lecanorineae</taxon>
        <taxon>Parmeliaceae</taxon>
        <taxon>Alectoria</taxon>
    </lineage>
</organism>
<dbReference type="AlphaFoldDB" id="A0A8H3IQA9"/>
<dbReference type="PANTHER" id="PTHR33048:SF129">
    <property type="entry name" value="INTEGRAL MEMBRANE PROTEIN-RELATED"/>
    <property type="match status" value="1"/>
</dbReference>
<comment type="subcellular location">
    <subcellularLocation>
        <location evidence="1">Membrane</location>
        <topology evidence="1">Multi-pass membrane protein</topology>
    </subcellularLocation>
</comment>
<feature type="transmembrane region" description="Helical" evidence="6">
    <location>
        <begin position="180"/>
        <end position="201"/>
    </location>
</feature>
<dbReference type="InterPro" id="IPR052337">
    <property type="entry name" value="SAT4-like"/>
</dbReference>
<keyword evidence="3 6" id="KW-1133">Transmembrane helix</keyword>
<keyword evidence="4 6" id="KW-0472">Membrane</keyword>
<feature type="transmembrane region" description="Helical" evidence="6">
    <location>
        <begin position="50"/>
        <end position="68"/>
    </location>
</feature>
<gene>
    <name evidence="8" type="ORF">ALECFALPRED_006841</name>
</gene>
<keyword evidence="2 6" id="KW-0812">Transmembrane</keyword>
<protein>
    <recommendedName>
        <fullName evidence="7">Rhodopsin domain-containing protein</fullName>
    </recommendedName>
</protein>
<evidence type="ECO:0000256" key="5">
    <source>
        <dbReference type="ARBA" id="ARBA00038359"/>
    </source>
</evidence>
<dbReference type="Proteomes" id="UP000664203">
    <property type="component" value="Unassembled WGS sequence"/>
</dbReference>
<evidence type="ECO:0000313" key="8">
    <source>
        <dbReference type="EMBL" id="CAF9936397.1"/>
    </source>
</evidence>
<dbReference type="Pfam" id="PF20684">
    <property type="entry name" value="Fung_rhodopsin"/>
    <property type="match status" value="1"/>
</dbReference>
<sequence length="369" mass="41727">MSTQLSPPPEGNQNRTGTILRACLGFLVVACIFVALRLYTRIFLIKSARWDDWTIVLALLGSAVGVGLDFPELHYGFGRHEYYLNDHQIQEFKKYIFGEWIQTFFTLMFTKVSICLLLLRISPNKRIIRPIQSLVAFLVLSNVVLSLVWILQCIPVDGAWDAKKQKTAKCFTQGQVQRVIISQAIISIISDFILAGFPIIILRNAQIRFRHKILLCGLMGLGLLTAACCIVRTVLNWQNDHADPTWVSVDNFIWRDAEVNIGIAAACLPTLLPLYRLLRDRINAARKDSTSTTGQFRQVFFGQGRKANASSLKPILKSRKEDEFSVPPNAEWASSTPLAFTRIGRAGDEDVEMQTPIVKSHHLPRRQFE</sequence>
<comment type="similarity">
    <text evidence="5">Belongs to the SAT4 family.</text>
</comment>
<evidence type="ECO:0000256" key="4">
    <source>
        <dbReference type="ARBA" id="ARBA00023136"/>
    </source>
</evidence>
<evidence type="ECO:0000256" key="1">
    <source>
        <dbReference type="ARBA" id="ARBA00004141"/>
    </source>
</evidence>
<feature type="transmembrane region" description="Helical" evidence="6">
    <location>
        <begin position="213"/>
        <end position="235"/>
    </location>
</feature>
<name>A0A8H3IQA9_9LECA</name>
<dbReference type="PANTHER" id="PTHR33048">
    <property type="entry name" value="PTH11-LIKE INTEGRAL MEMBRANE PROTEIN (AFU_ORTHOLOGUE AFUA_5G11245)"/>
    <property type="match status" value="1"/>
</dbReference>